<dbReference type="InterPro" id="IPR050138">
    <property type="entry name" value="DHOase/Allantoinase_Hydrolase"/>
</dbReference>
<feature type="binding site" evidence="7">
    <location>
        <position position="73"/>
    </location>
    <ligand>
        <name>Zn(2+)</name>
        <dbReference type="ChEBI" id="CHEBI:29105"/>
        <label>1</label>
    </ligand>
</feature>
<dbReference type="PROSITE" id="PS00482">
    <property type="entry name" value="DIHYDROOROTASE_1"/>
    <property type="match status" value="1"/>
</dbReference>
<keyword evidence="3 7" id="KW-0479">Metal-binding</keyword>
<dbReference type="InterPro" id="IPR013108">
    <property type="entry name" value="Amidohydro_3"/>
</dbReference>
<feature type="binding site" evidence="7">
    <location>
        <begin position="73"/>
        <end position="75"/>
    </location>
    <ligand>
        <name>substrate</name>
    </ligand>
</feature>
<dbReference type="GO" id="GO:0004038">
    <property type="term" value="F:allantoinase activity"/>
    <property type="evidence" value="ECO:0007669"/>
    <property type="project" value="TreeGrafter"/>
</dbReference>
<dbReference type="GO" id="GO:0004151">
    <property type="term" value="F:dihydroorotase activity"/>
    <property type="evidence" value="ECO:0007669"/>
    <property type="project" value="UniProtKB-UniRule"/>
</dbReference>
<feature type="binding site" evidence="7">
    <location>
        <position position="320"/>
    </location>
    <ligand>
        <name>substrate</name>
    </ligand>
</feature>
<dbReference type="Gene3D" id="3.20.20.140">
    <property type="entry name" value="Metal-dependent hydrolases"/>
    <property type="match status" value="1"/>
</dbReference>
<feature type="binding site" evidence="7">
    <location>
        <position position="190"/>
    </location>
    <ligand>
        <name>Zn(2+)</name>
        <dbReference type="ChEBI" id="CHEBI:29105"/>
        <label>2</label>
    </ligand>
</feature>
<dbReference type="Pfam" id="PF12890">
    <property type="entry name" value="DHOase"/>
    <property type="match status" value="1"/>
</dbReference>
<keyword evidence="4 7" id="KW-0378">Hydrolase</keyword>
<feature type="binding site" evidence="7">
    <location>
        <position position="71"/>
    </location>
    <ligand>
        <name>Zn(2+)</name>
        <dbReference type="ChEBI" id="CHEBI:29105"/>
        <label>1</label>
    </ligand>
</feature>
<dbReference type="InterPro" id="IPR032466">
    <property type="entry name" value="Metal_Hydrolase"/>
</dbReference>
<feature type="binding site" evidence="7">
    <location>
        <position position="105"/>
    </location>
    <ligand>
        <name>substrate</name>
    </ligand>
</feature>
<evidence type="ECO:0000256" key="5">
    <source>
        <dbReference type="ARBA" id="ARBA00022833"/>
    </source>
</evidence>
<evidence type="ECO:0000256" key="1">
    <source>
        <dbReference type="ARBA" id="ARBA00002368"/>
    </source>
</evidence>
<feature type="binding site" evidence="7">
    <location>
        <begin position="334"/>
        <end position="335"/>
    </location>
    <ligand>
        <name>substrate</name>
    </ligand>
</feature>
<dbReference type="CDD" id="cd01317">
    <property type="entry name" value="DHOase_IIa"/>
    <property type="match status" value="1"/>
</dbReference>
<sequence length="445" mass="48248">MLWIKNAYVIDPAQRLSGINDVLVKDGVIVKSAGSLQPADVLEALEAQRLDDVLQVEGEGKYLFPGLIDVHVHLREPGQEEKEDIRSGSRAAIKGGFTSILAMANTTPIVDNRALTEFVRLQGERAAMARVYPIAAVTKGFLGKELVEMMDILDGGAVAFSDDGKGIQNAEMMRLALEYAKLTGCPIISHCEDDSLAGHGVMRKGEMSARLGLRGIPASAESVMVARDVLLAAETGGKLHIAHVSTKESVQIIREAKKMGVDVTAEVNPHHLIFMDKDVSLTDASYKVNPPLPSAEDQIALLEGLLDGTIDMLATDHAPHTWEEKTRPFAEAPFGINALETVLAAVWQNLVLKGKITPDQVIALWSVNPARRFGLPGGTLRPGSQADLVLFDPEYREMISAETMETKSQNTPFLGQEMQGFPVMTIVGGKIRMAGRKLLDNKEEA</sequence>
<dbReference type="PROSITE" id="PS00483">
    <property type="entry name" value="DIHYDROOROTASE_2"/>
    <property type="match status" value="1"/>
</dbReference>
<evidence type="ECO:0000259" key="8">
    <source>
        <dbReference type="Pfam" id="PF07969"/>
    </source>
</evidence>
<evidence type="ECO:0000313" key="11">
    <source>
        <dbReference type="Proteomes" id="UP000430508"/>
    </source>
</evidence>
<evidence type="ECO:0000259" key="9">
    <source>
        <dbReference type="Pfam" id="PF12890"/>
    </source>
</evidence>
<dbReference type="Pfam" id="PF07969">
    <property type="entry name" value="Amidohydro_3"/>
    <property type="match status" value="1"/>
</dbReference>
<dbReference type="SUPFAM" id="SSF51556">
    <property type="entry name" value="Metallo-dependent hydrolases"/>
    <property type="match status" value="1"/>
</dbReference>
<feature type="binding site" evidence="7">
    <location>
        <position position="316"/>
    </location>
    <ligand>
        <name>Zn(2+)</name>
        <dbReference type="ChEBI" id="CHEBI:29105"/>
        <label>1</label>
    </ligand>
</feature>
<proteinExistence type="inferred from homology"/>
<dbReference type="Proteomes" id="UP000430508">
    <property type="component" value="Chromosome"/>
</dbReference>
<reference evidence="10 11" key="1">
    <citation type="submission" date="2019-12" db="EMBL/GenBank/DDBJ databases">
        <title>Sequence classification of anaerobic respiratory reductive dehalogenases: First we see many, then we see few.</title>
        <authorList>
            <person name="Molenda O."/>
            <person name="Puentes Jacome L.A."/>
            <person name="Cao X."/>
            <person name="Nesbo C.L."/>
            <person name="Tang S."/>
            <person name="Morson N."/>
            <person name="Patron J."/>
            <person name="Lomheim L."/>
            <person name="Wishart D.S."/>
            <person name="Edwards E.A."/>
        </authorList>
    </citation>
    <scope>NUCLEOTIDE SEQUENCE [LARGE SCALE GENOMIC DNA]</scope>
    <source>
        <strain evidence="10 11">12DCA</strain>
    </source>
</reference>
<dbReference type="PANTHER" id="PTHR43668:SF2">
    <property type="entry name" value="ALLANTOINASE"/>
    <property type="match status" value="1"/>
</dbReference>
<dbReference type="NCBIfam" id="TIGR00857">
    <property type="entry name" value="pyrC_multi"/>
    <property type="match status" value="1"/>
</dbReference>
<dbReference type="AlphaFoldDB" id="A0A857DKP7"/>
<feature type="binding site" evidence="7">
    <location>
        <position position="163"/>
    </location>
    <ligand>
        <name>Zn(2+)</name>
        <dbReference type="ChEBI" id="CHEBI:29105"/>
        <label>2</label>
    </ligand>
</feature>
<evidence type="ECO:0000313" key="10">
    <source>
        <dbReference type="EMBL" id="QHA01168.1"/>
    </source>
</evidence>
<dbReference type="EC" id="3.5.2.3" evidence="7"/>
<dbReference type="Gene3D" id="2.30.40.10">
    <property type="entry name" value="Urease, subunit C, domain 1"/>
    <property type="match status" value="1"/>
</dbReference>
<evidence type="ECO:0000256" key="3">
    <source>
        <dbReference type="ARBA" id="ARBA00022723"/>
    </source>
</evidence>
<feature type="binding site" evidence="7">
    <location>
        <position position="243"/>
    </location>
    <ligand>
        <name>Zn(2+)</name>
        <dbReference type="ChEBI" id="CHEBI:29105"/>
        <label>2</label>
    </ligand>
</feature>
<feature type="domain" description="Amidohydrolase 3" evidence="8">
    <location>
        <begin position="354"/>
        <end position="431"/>
    </location>
</feature>
<feature type="domain" description="Dihydroorotase catalytic" evidence="9">
    <location>
        <begin position="60"/>
        <end position="249"/>
    </location>
</feature>
<dbReference type="HAMAP" id="MF_00220_B">
    <property type="entry name" value="PyrC_classI_B"/>
    <property type="match status" value="1"/>
</dbReference>
<evidence type="ECO:0000256" key="7">
    <source>
        <dbReference type="HAMAP-Rule" id="MF_00220"/>
    </source>
</evidence>
<keyword evidence="6 7" id="KW-0665">Pyrimidine biosynthesis</keyword>
<evidence type="ECO:0000256" key="4">
    <source>
        <dbReference type="ARBA" id="ARBA00022801"/>
    </source>
</evidence>
<feature type="binding site" evidence="7">
    <location>
        <position position="289"/>
    </location>
    <ligand>
        <name>substrate</name>
    </ligand>
</feature>
<dbReference type="InterPro" id="IPR004722">
    <property type="entry name" value="DHOase"/>
</dbReference>
<organism evidence="10 11">
    <name type="scientific">Dehalobacter restrictus</name>
    <dbReference type="NCBI Taxonomy" id="55583"/>
    <lineage>
        <taxon>Bacteria</taxon>
        <taxon>Bacillati</taxon>
        <taxon>Bacillota</taxon>
        <taxon>Clostridia</taxon>
        <taxon>Eubacteriales</taxon>
        <taxon>Desulfitobacteriaceae</taxon>
        <taxon>Dehalobacter</taxon>
    </lineage>
</organism>
<comment type="function">
    <text evidence="1 7">Catalyzes the reversible cyclization of carbamoyl aspartate to dihydroorotate.</text>
</comment>
<protein>
    <recommendedName>
        <fullName evidence="7">Dihydroorotase</fullName>
        <shortName evidence="7">DHOase</shortName>
        <ecNumber evidence="7">3.5.2.3</ecNumber>
    </recommendedName>
</protein>
<comment type="catalytic activity">
    <reaction evidence="7">
        <text>(S)-dihydroorotate + H2O = N-carbamoyl-L-aspartate + H(+)</text>
        <dbReference type="Rhea" id="RHEA:24296"/>
        <dbReference type="ChEBI" id="CHEBI:15377"/>
        <dbReference type="ChEBI" id="CHEBI:15378"/>
        <dbReference type="ChEBI" id="CHEBI:30864"/>
        <dbReference type="ChEBI" id="CHEBI:32814"/>
        <dbReference type="EC" id="3.5.2.3"/>
    </reaction>
</comment>
<evidence type="ECO:0000256" key="6">
    <source>
        <dbReference type="ARBA" id="ARBA00022975"/>
    </source>
</evidence>
<dbReference type="RefSeq" id="WP_019226892.1">
    <property type="nucleotide sequence ID" value="NZ_CP046996.1"/>
</dbReference>
<dbReference type="EMBL" id="CP046996">
    <property type="protein sequence ID" value="QHA01168.1"/>
    <property type="molecule type" value="Genomic_DNA"/>
</dbReference>
<dbReference type="GO" id="GO:0044205">
    <property type="term" value="P:'de novo' UMP biosynthetic process"/>
    <property type="evidence" value="ECO:0007669"/>
    <property type="project" value="UniProtKB-UniRule"/>
</dbReference>
<dbReference type="GO" id="GO:0008270">
    <property type="term" value="F:zinc ion binding"/>
    <property type="evidence" value="ECO:0007669"/>
    <property type="project" value="UniProtKB-UniRule"/>
</dbReference>
<evidence type="ECO:0000256" key="2">
    <source>
        <dbReference type="ARBA" id="ARBA00010286"/>
    </source>
</evidence>
<dbReference type="InterPro" id="IPR011059">
    <property type="entry name" value="Metal-dep_hydrolase_composite"/>
</dbReference>
<dbReference type="InterPro" id="IPR002195">
    <property type="entry name" value="Dihydroorotase_CS"/>
</dbReference>
<dbReference type="GO" id="GO:0005737">
    <property type="term" value="C:cytoplasm"/>
    <property type="evidence" value="ECO:0007669"/>
    <property type="project" value="TreeGrafter"/>
</dbReference>
<comment type="pathway">
    <text evidence="7">Pyrimidine metabolism; UMP biosynthesis via de novo pathway; (S)-dihydroorotate from bicarbonate: step 3/3.</text>
</comment>
<accession>A0A857DKP7</accession>
<dbReference type="UniPathway" id="UPA00070">
    <property type="reaction ID" value="UER00117"/>
</dbReference>
<feature type="binding site" evidence="7">
    <location>
        <position position="163"/>
    </location>
    <ligand>
        <name>Zn(2+)</name>
        <dbReference type="ChEBI" id="CHEBI:29105"/>
        <label>1</label>
    </ligand>
</feature>
<comment type="cofactor">
    <cofactor evidence="7">
        <name>Zn(2+)</name>
        <dbReference type="ChEBI" id="CHEBI:29105"/>
    </cofactor>
    <text evidence="7">Binds 2 Zn(2+) ions per subunit.</text>
</comment>
<gene>
    <name evidence="7" type="primary">pyrC</name>
    <name evidence="10" type="ORF">GQ588_11240</name>
</gene>
<dbReference type="PANTHER" id="PTHR43668">
    <property type="entry name" value="ALLANTOINASE"/>
    <property type="match status" value="1"/>
</dbReference>
<dbReference type="InterPro" id="IPR024403">
    <property type="entry name" value="DHOase_cat"/>
</dbReference>
<name>A0A857DKP7_9FIRM</name>
<dbReference type="GO" id="GO:0006145">
    <property type="term" value="P:purine nucleobase catabolic process"/>
    <property type="evidence" value="ECO:0007669"/>
    <property type="project" value="TreeGrafter"/>
</dbReference>
<comment type="similarity">
    <text evidence="2 7">Belongs to the metallo-dependent hydrolases superfamily. DHOase family. Class I DHOase subfamily.</text>
</comment>
<dbReference type="SUPFAM" id="SSF51338">
    <property type="entry name" value="Composite domain of metallo-dependent hydrolases"/>
    <property type="match status" value="1"/>
</dbReference>
<feature type="active site" evidence="7">
    <location>
        <position position="316"/>
    </location>
</feature>
<keyword evidence="5 7" id="KW-0862">Zinc</keyword>